<proteinExistence type="predicted"/>
<sequence>MDMRPTVSAEQRAFVDKALLPSIRQVQDTSRFSVCLDFANAARNGVGRALNKMVTEDLQSLINAMRCAIRVNNLIGFDDFFLVLYSHRIKIHIPMPIPAGHNGSLVEYGLRHQHIDFALVDHFNLYVDLALSFKLVQHHPEGVTGLWVNYENLVVSLTETQVLVVF</sequence>
<organism evidence="1 2">
    <name type="scientific">Mucor velutinosus</name>
    <dbReference type="NCBI Taxonomy" id="708070"/>
    <lineage>
        <taxon>Eukaryota</taxon>
        <taxon>Fungi</taxon>
        <taxon>Fungi incertae sedis</taxon>
        <taxon>Mucoromycota</taxon>
        <taxon>Mucoromycotina</taxon>
        <taxon>Mucoromycetes</taxon>
        <taxon>Mucorales</taxon>
        <taxon>Mucorineae</taxon>
        <taxon>Mucoraceae</taxon>
        <taxon>Mucor</taxon>
    </lineage>
</organism>
<dbReference type="AlphaFoldDB" id="A0AAN7HYY7"/>
<name>A0AAN7HYY7_9FUNG</name>
<dbReference type="GeneID" id="89949128"/>
<gene>
    <name evidence="1" type="ORF">ATC70_005442</name>
</gene>
<accession>A0AAN7HYY7</accession>
<reference evidence="1 2" key="1">
    <citation type="submission" date="2022-11" db="EMBL/GenBank/DDBJ databases">
        <title>Mucor velutinosus strain NIH1002 WGS.</title>
        <authorList>
            <person name="Subramanian P."/>
            <person name="Mullikin J.C."/>
            <person name="Segre J.A."/>
            <person name="Zelazny A.M."/>
        </authorList>
    </citation>
    <scope>NUCLEOTIDE SEQUENCE [LARGE SCALE GENOMIC DNA]</scope>
    <source>
        <strain evidence="1 2">NIH1002</strain>
    </source>
</reference>
<protein>
    <submittedName>
        <fullName evidence="1">Uncharacterized protein</fullName>
    </submittedName>
</protein>
<evidence type="ECO:0000313" key="2">
    <source>
        <dbReference type="Proteomes" id="UP001304243"/>
    </source>
</evidence>
<keyword evidence="2" id="KW-1185">Reference proteome</keyword>
<comment type="caution">
    <text evidence="1">The sequence shown here is derived from an EMBL/GenBank/DDBJ whole genome shotgun (WGS) entry which is preliminary data.</text>
</comment>
<dbReference type="RefSeq" id="XP_064680107.1">
    <property type="nucleotide sequence ID" value="XM_064824730.1"/>
</dbReference>
<dbReference type="EMBL" id="JASEJX010000016">
    <property type="protein sequence ID" value="KAK4513441.1"/>
    <property type="molecule type" value="Genomic_DNA"/>
</dbReference>
<evidence type="ECO:0000313" key="1">
    <source>
        <dbReference type="EMBL" id="KAK4513441.1"/>
    </source>
</evidence>
<dbReference type="Proteomes" id="UP001304243">
    <property type="component" value="Unassembled WGS sequence"/>
</dbReference>